<sequence>MIIQLVSATFLTYVFVLLVFRLMGKREIGELSVMDLVVFIMIAEIAIILIEEPAESMVKAIVPMITLLLIQRGSALLSLKSEKFRQWFDGKPAFIIEDGKVNEKVMREQRYNFNDLFVQLREKGVQHLADVSFAVLEPSGKLSVFEKDEQGNSGFAYLLICDGKILKDGLKKASVTKEWLMNQLRDRGIMSEEDVSICTIAEDKELYIDRK</sequence>
<feature type="transmembrane region" description="Helical" evidence="7">
    <location>
        <begin position="56"/>
        <end position="79"/>
    </location>
</feature>
<feature type="transmembrane region" description="Helical" evidence="7">
    <location>
        <begin position="31"/>
        <end position="50"/>
    </location>
</feature>
<dbReference type="GO" id="GO:0005886">
    <property type="term" value="C:plasma membrane"/>
    <property type="evidence" value="ECO:0007669"/>
    <property type="project" value="UniProtKB-SubCell"/>
</dbReference>
<dbReference type="InterPro" id="IPR023090">
    <property type="entry name" value="UPF0702_alpha/beta_dom_sf"/>
</dbReference>
<keyword evidence="3" id="KW-1003">Cell membrane</keyword>
<keyword evidence="5 7" id="KW-1133">Transmembrane helix</keyword>
<name>A0A1G8PLW9_9BACI</name>
<evidence type="ECO:0000256" key="4">
    <source>
        <dbReference type="ARBA" id="ARBA00022692"/>
    </source>
</evidence>
<evidence type="ECO:0000313" key="9">
    <source>
        <dbReference type="EMBL" id="SDI93195.1"/>
    </source>
</evidence>
<dbReference type="Gene3D" id="3.30.240.20">
    <property type="entry name" value="bsu07140 like domains"/>
    <property type="match status" value="2"/>
</dbReference>
<evidence type="ECO:0000256" key="5">
    <source>
        <dbReference type="ARBA" id="ARBA00022989"/>
    </source>
</evidence>
<proteinExistence type="inferred from homology"/>
<keyword evidence="4 7" id="KW-0812">Transmembrane</keyword>
<dbReference type="Proteomes" id="UP000199225">
    <property type="component" value="Unassembled WGS sequence"/>
</dbReference>
<dbReference type="PANTHER" id="PTHR34582:SF6">
    <property type="entry name" value="UPF0702 TRANSMEMBRANE PROTEIN YCAP"/>
    <property type="match status" value="1"/>
</dbReference>
<accession>A0A1G8PLW9</accession>
<feature type="domain" description="YetF C-terminal" evidence="8">
    <location>
        <begin position="80"/>
        <end position="200"/>
    </location>
</feature>
<keyword evidence="6 7" id="KW-0472">Membrane</keyword>
<dbReference type="EMBL" id="FNEV01000001">
    <property type="protein sequence ID" value="SDI93195.1"/>
    <property type="molecule type" value="Genomic_DNA"/>
</dbReference>
<dbReference type="AlphaFoldDB" id="A0A1G8PLW9"/>
<dbReference type="InterPro" id="IPR007353">
    <property type="entry name" value="DUF421"/>
</dbReference>
<protein>
    <submittedName>
        <fullName evidence="9">Uncharacterized membrane protein YcaP, DUF421 family</fullName>
    </submittedName>
</protein>
<evidence type="ECO:0000256" key="6">
    <source>
        <dbReference type="ARBA" id="ARBA00023136"/>
    </source>
</evidence>
<evidence type="ECO:0000256" key="1">
    <source>
        <dbReference type="ARBA" id="ARBA00004651"/>
    </source>
</evidence>
<evidence type="ECO:0000259" key="8">
    <source>
        <dbReference type="Pfam" id="PF04239"/>
    </source>
</evidence>
<gene>
    <name evidence="9" type="ORF">SAMN04490247_0060</name>
</gene>
<dbReference type="Pfam" id="PF04239">
    <property type="entry name" value="DUF421"/>
    <property type="match status" value="1"/>
</dbReference>
<comment type="subcellular location">
    <subcellularLocation>
        <location evidence="1">Cell membrane</location>
        <topology evidence="1">Multi-pass membrane protein</topology>
    </subcellularLocation>
</comment>
<evidence type="ECO:0000256" key="7">
    <source>
        <dbReference type="SAM" id="Phobius"/>
    </source>
</evidence>
<comment type="similarity">
    <text evidence="2">Belongs to the UPF0702 family.</text>
</comment>
<organism evidence="9 10">
    <name type="scientific">Salimicrobium halophilum</name>
    <dbReference type="NCBI Taxonomy" id="86666"/>
    <lineage>
        <taxon>Bacteria</taxon>
        <taxon>Bacillati</taxon>
        <taxon>Bacillota</taxon>
        <taxon>Bacilli</taxon>
        <taxon>Bacillales</taxon>
        <taxon>Bacillaceae</taxon>
        <taxon>Salimicrobium</taxon>
    </lineage>
</organism>
<evidence type="ECO:0000313" key="10">
    <source>
        <dbReference type="Proteomes" id="UP000199225"/>
    </source>
</evidence>
<reference evidence="10" key="1">
    <citation type="submission" date="2016-10" db="EMBL/GenBank/DDBJ databases">
        <authorList>
            <person name="Varghese N."/>
            <person name="Submissions S."/>
        </authorList>
    </citation>
    <scope>NUCLEOTIDE SEQUENCE [LARGE SCALE GENOMIC DNA]</scope>
    <source>
        <strain evidence="10">DSM 4771</strain>
    </source>
</reference>
<dbReference type="RefSeq" id="WP_176757377.1">
    <property type="nucleotide sequence ID" value="NZ_FNEV01000001.1"/>
</dbReference>
<dbReference type="PANTHER" id="PTHR34582">
    <property type="entry name" value="UPF0702 TRANSMEMBRANE PROTEIN YCAP"/>
    <property type="match status" value="1"/>
</dbReference>
<keyword evidence="10" id="KW-1185">Reference proteome</keyword>
<evidence type="ECO:0000256" key="2">
    <source>
        <dbReference type="ARBA" id="ARBA00006448"/>
    </source>
</evidence>
<dbReference type="STRING" id="86666.SAMN04490247_0060"/>
<feature type="transmembrane region" description="Helical" evidence="7">
    <location>
        <begin position="6"/>
        <end position="24"/>
    </location>
</feature>
<evidence type="ECO:0000256" key="3">
    <source>
        <dbReference type="ARBA" id="ARBA00022475"/>
    </source>
</evidence>